<feature type="domain" description="MucB/RseB C-terminal" evidence="6">
    <location>
        <begin position="140"/>
        <end position="235"/>
    </location>
</feature>
<dbReference type="EMBL" id="ADZX01000517">
    <property type="protein sequence ID" value="EFK96292.1"/>
    <property type="molecule type" value="Genomic_DNA"/>
</dbReference>
<dbReference type="PANTHER" id="PTHR38782:SF1">
    <property type="entry name" value="SIGMA-E FACTOR REGULATORY PROTEIN RSEB"/>
    <property type="match status" value="1"/>
</dbReference>
<comment type="similarity">
    <text evidence="2">Belongs to the RseB family.</text>
</comment>
<dbReference type="GO" id="GO:0045152">
    <property type="term" value="F:antisigma factor binding"/>
    <property type="evidence" value="ECO:0007669"/>
    <property type="project" value="TreeGrafter"/>
</dbReference>
<evidence type="ECO:0000256" key="3">
    <source>
        <dbReference type="ARBA" id="ARBA00022729"/>
    </source>
</evidence>
<dbReference type="GO" id="GO:0032885">
    <property type="term" value="P:regulation of polysaccharide biosynthetic process"/>
    <property type="evidence" value="ECO:0007669"/>
    <property type="project" value="TreeGrafter"/>
</dbReference>
<dbReference type="InterPro" id="IPR033436">
    <property type="entry name" value="MucB/RseB_C"/>
</dbReference>
<dbReference type="Pfam" id="PF17188">
    <property type="entry name" value="MucB_RseB_C"/>
    <property type="match status" value="1"/>
</dbReference>
<dbReference type="InterPro" id="IPR033434">
    <property type="entry name" value="MucB/RseB_N"/>
</dbReference>
<evidence type="ECO:0000313" key="7">
    <source>
        <dbReference type="EMBL" id="EFK96292.1"/>
    </source>
</evidence>
<evidence type="ECO:0000259" key="6">
    <source>
        <dbReference type="Pfam" id="PF17188"/>
    </source>
</evidence>
<accession>D9PJG8</accession>
<keyword evidence="3" id="KW-0732">Signal</keyword>
<dbReference type="InterPro" id="IPR005588">
    <property type="entry name" value="MucB_RseB"/>
</dbReference>
<comment type="subcellular location">
    <subcellularLocation>
        <location evidence="1">Periplasm</location>
    </subcellularLocation>
</comment>
<proteinExistence type="inferred from homology"/>
<evidence type="ECO:0000256" key="4">
    <source>
        <dbReference type="ARBA" id="ARBA00022764"/>
    </source>
</evidence>
<evidence type="ECO:0000256" key="2">
    <source>
        <dbReference type="ARBA" id="ARBA00008150"/>
    </source>
</evidence>
<protein>
    <submittedName>
        <fullName evidence="7">Sigma E regulatory protein, MucB/RseB</fullName>
    </submittedName>
</protein>
<dbReference type="Gene3D" id="2.50.20.10">
    <property type="entry name" value="Lipoprotein localisation LolA/LolB/LppX"/>
    <property type="match status" value="1"/>
</dbReference>
<dbReference type="AlphaFoldDB" id="D9PJG8"/>
<evidence type="ECO:0000256" key="1">
    <source>
        <dbReference type="ARBA" id="ARBA00004418"/>
    </source>
</evidence>
<gene>
    <name evidence="7" type="ORF">LDC_1677</name>
</gene>
<dbReference type="GO" id="GO:0030288">
    <property type="term" value="C:outer membrane-bounded periplasmic space"/>
    <property type="evidence" value="ECO:0007669"/>
    <property type="project" value="TreeGrafter"/>
</dbReference>
<reference evidence="7" key="2">
    <citation type="journal article" date="2011" name="Microb. Ecol.">
        <title>Taxonomic and Functional Metagenomic Profiling of the Microbial Community in the Anoxic Sediment of a Sub-saline Shallow Lake (Laguna de Carrizo, Central Spain).</title>
        <authorList>
            <person name="Ferrer M."/>
            <person name="Guazzaroni M.E."/>
            <person name="Richter M."/>
            <person name="Garcia-Salamanca A."/>
            <person name="Yarza P."/>
            <person name="Suarez-Suarez A."/>
            <person name="Solano J."/>
            <person name="Alcaide M."/>
            <person name="van Dillewijn P."/>
            <person name="Molina-Henares M.A."/>
            <person name="Lopez-Cortes N."/>
            <person name="Al-Ramahi Y."/>
            <person name="Guerrero C."/>
            <person name="Acosta A."/>
            <person name="de Eugenio L.I."/>
            <person name="Martinez V."/>
            <person name="Marques S."/>
            <person name="Rojo F."/>
            <person name="Santero E."/>
            <person name="Genilloud O."/>
            <person name="Perez-Perez J."/>
            <person name="Rossello-Mora R."/>
            <person name="Ramos J.L."/>
        </authorList>
    </citation>
    <scope>NUCLEOTIDE SEQUENCE</scope>
</reference>
<organism evidence="7">
    <name type="scientific">sediment metagenome</name>
    <dbReference type="NCBI Taxonomy" id="749907"/>
    <lineage>
        <taxon>unclassified sequences</taxon>
        <taxon>metagenomes</taxon>
        <taxon>ecological metagenomes</taxon>
    </lineage>
</organism>
<feature type="domain" description="MucB/RseB N-terminal" evidence="5">
    <location>
        <begin position="1"/>
        <end position="118"/>
    </location>
</feature>
<dbReference type="Pfam" id="PF03888">
    <property type="entry name" value="MucB_RseB"/>
    <property type="match status" value="1"/>
</dbReference>
<dbReference type="Gene3D" id="3.30.200.100">
    <property type="entry name" value="MucB/RseB, C-terminal domain"/>
    <property type="match status" value="1"/>
</dbReference>
<reference evidence="7" key="1">
    <citation type="submission" date="2010-07" db="EMBL/GenBank/DDBJ databases">
        <authorList>
            <consortium name="CONSOLIDER consortium CSD2007-00005"/>
            <person name="Guazzaroni M.-E."/>
            <person name="Richter M."/>
            <person name="Garcia-Salamanca A."/>
            <person name="Yarza P."/>
            <person name="Ferrer M."/>
        </authorList>
    </citation>
    <scope>NUCLEOTIDE SEQUENCE</scope>
</reference>
<keyword evidence="4" id="KW-0574">Periplasm</keyword>
<dbReference type="PANTHER" id="PTHR38782">
    <property type="match status" value="1"/>
</dbReference>
<evidence type="ECO:0000259" key="5">
    <source>
        <dbReference type="Pfam" id="PF03888"/>
    </source>
</evidence>
<sequence>MRHNEEMQCFFPDAKTVRVDRRVTARFFPSLVSGTPQAIAEQYHVKLGAVERVLGKECQWIHLDPRDALRFAQRLCAEIGSGLLMRAKTLGPGQQILEHFTFTELRLGPQVSRSELKSTFHAQSKDWRRDNQAGVDTRPAATGWQVANPPPGFRLVSELQRQFPNREQPVSQLVLSDGLATMSVFIEPMSSPARTAEATNADGALSVFVRPMGENMVTVLGEVPPAAAQQVGRSVARQPAAR</sequence>
<name>D9PJG8_9ZZZZ</name>
<comment type="caution">
    <text evidence="7">The sequence shown here is derived from an EMBL/GenBank/DDBJ whole genome shotgun (WGS) entry which is preliminary data.</text>
</comment>
<dbReference type="InterPro" id="IPR038484">
    <property type="entry name" value="MucB/RseB_C_sf"/>
</dbReference>
<dbReference type="CDD" id="cd16327">
    <property type="entry name" value="RseB"/>
    <property type="match status" value="1"/>
</dbReference>